<reference evidence="1 2" key="1">
    <citation type="submission" date="2011-11" db="EMBL/GenBank/DDBJ databases">
        <title>Complete genome sequence of thermophilic Geobacillus thermoleovorans CCB_US3_UF5.</title>
        <authorList>
            <person name="Muhd Sakaff M.K.L."/>
            <person name="Abdul Rahman A.Y."/>
            <person name="Saito J.A."/>
            <person name="Hou S."/>
            <person name="Alam M."/>
        </authorList>
    </citation>
    <scope>NUCLEOTIDE SEQUENCE [LARGE SCALE GENOMIC DNA]</scope>
    <source>
        <strain evidence="1 2">CCB_US3_UF5</strain>
    </source>
</reference>
<dbReference type="Proteomes" id="UP000005636">
    <property type="component" value="Chromosome"/>
</dbReference>
<proteinExistence type="predicted"/>
<organism evidence="1 2">
    <name type="scientific">Geobacillus thermoleovorans CCB_US3_UF5</name>
    <dbReference type="NCBI Taxonomy" id="1111068"/>
    <lineage>
        <taxon>Bacteria</taxon>
        <taxon>Bacillati</taxon>
        <taxon>Bacillota</taxon>
        <taxon>Bacilli</taxon>
        <taxon>Bacillales</taxon>
        <taxon>Anoxybacillaceae</taxon>
        <taxon>Geobacillus</taxon>
        <taxon>Geobacillus thermoleovorans group</taxon>
    </lineage>
</organism>
<gene>
    <name evidence="1" type="ORF">GTCCBUS3UF5_16330</name>
</gene>
<protein>
    <submittedName>
        <fullName evidence="1">Uncharacterized protein</fullName>
    </submittedName>
</protein>
<accession>A0ABM5MH04</accession>
<keyword evidence="2" id="KW-1185">Reference proteome</keyword>
<dbReference type="EMBL" id="CP003125">
    <property type="protein sequence ID" value="AEV18945.1"/>
    <property type="molecule type" value="Genomic_DNA"/>
</dbReference>
<evidence type="ECO:0000313" key="1">
    <source>
        <dbReference type="EMBL" id="AEV18945.1"/>
    </source>
</evidence>
<evidence type="ECO:0000313" key="2">
    <source>
        <dbReference type="Proteomes" id="UP000005636"/>
    </source>
</evidence>
<sequence>MGKQRVYRPLLFFALSAAVVGVSVHRLLMLMGFCSLK</sequence>
<name>A0ABM5MH04_GEOTH</name>